<dbReference type="OrthoDB" id="3213458at2"/>
<dbReference type="PROSITE" id="PS51257">
    <property type="entry name" value="PROKAR_LIPOPROTEIN"/>
    <property type="match status" value="1"/>
</dbReference>
<feature type="signal peptide" evidence="2">
    <location>
        <begin position="1"/>
        <end position="20"/>
    </location>
</feature>
<protein>
    <recommendedName>
        <fullName evidence="5">DUF3558 domain-containing protein</fullName>
    </recommendedName>
</protein>
<evidence type="ECO:0000256" key="1">
    <source>
        <dbReference type="SAM" id="MobiDB-lite"/>
    </source>
</evidence>
<reference evidence="4" key="1">
    <citation type="submission" date="2016-10" db="EMBL/GenBank/DDBJ databases">
        <title>Frankia sp. NRRL B-16386 Genome sequencing.</title>
        <authorList>
            <person name="Ghodhbane-Gtari F."/>
            <person name="Swanson E."/>
            <person name="Gueddou A."/>
            <person name="Hezbri K."/>
            <person name="Ktari K."/>
            <person name="Nouioui I."/>
            <person name="Morris K."/>
            <person name="Simpson S."/>
            <person name="Abebe-Akele F."/>
            <person name="Thomas K."/>
            <person name="Gtari M."/>
            <person name="Tisa L.S."/>
        </authorList>
    </citation>
    <scope>NUCLEOTIDE SEQUENCE [LARGE SCALE GENOMIC DNA]</scope>
    <source>
        <strain evidence="4">NRRL B-16386</strain>
    </source>
</reference>
<feature type="compositionally biased region" description="Low complexity" evidence="1">
    <location>
        <begin position="53"/>
        <end position="62"/>
    </location>
</feature>
<evidence type="ECO:0000313" key="4">
    <source>
        <dbReference type="Proteomes" id="UP000188929"/>
    </source>
</evidence>
<name>A0A1V2IHY5_9ACTN</name>
<comment type="caution">
    <text evidence="3">The sequence shown here is derived from an EMBL/GenBank/DDBJ whole genome shotgun (WGS) entry which is preliminary data.</text>
</comment>
<dbReference type="Proteomes" id="UP000188929">
    <property type="component" value="Unassembled WGS sequence"/>
</dbReference>
<dbReference type="AlphaFoldDB" id="A0A1V2IHY5"/>
<feature type="region of interest" description="Disordered" evidence="1">
    <location>
        <begin position="33"/>
        <end position="64"/>
    </location>
</feature>
<evidence type="ECO:0008006" key="5">
    <source>
        <dbReference type="Google" id="ProtNLM"/>
    </source>
</evidence>
<keyword evidence="4" id="KW-1185">Reference proteome</keyword>
<dbReference type="STRING" id="1834516.BL253_03530"/>
<dbReference type="RefSeq" id="WP_076813518.1">
    <property type="nucleotide sequence ID" value="NZ_MOMC01000008.1"/>
</dbReference>
<accession>A0A1V2IHY5</accession>
<organism evidence="3 4">
    <name type="scientific">Pseudofrankia asymbiotica</name>
    <dbReference type="NCBI Taxonomy" id="1834516"/>
    <lineage>
        <taxon>Bacteria</taxon>
        <taxon>Bacillati</taxon>
        <taxon>Actinomycetota</taxon>
        <taxon>Actinomycetes</taxon>
        <taxon>Frankiales</taxon>
        <taxon>Frankiaceae</taxon>
        <taxon>Pseudofrankia</taxon>
    </lineage>
</organism>
<evidence type="ECO:0000256" key="2">
    <source>
        <dbReference type="SAM" id="SignalP"/>
    </source>
</evidence>
<proteinExistence type="predicted"/>
<keyword evidence="2" id="KW-0732">Signal</keyword>
<evidence type="ECO:0000313" key="3">
    <source>
        <dbReference type="EMBL" id="ONH32812.1"/>
    </source>
</evidence>
<gene>
    <name evidence="3" type="ORF">BL253_03530</name>
</gene>
<feature type="chain" id="PRO_5012798760" description="DUF3558 domain-containing protein" evidence="2">
    <location>
        <begin position="21"/>
        <end position="232"/>
    </location>
</feature>
<sequence>MWTRTATAAAVSLCAVFAMAGCDAVSGTSDGVGTGASGTATPGGPTPSGPTPGGSTTTSEGPFAMPASACGLVEASSVERVAGRASVTLTPVGGSPTGSGKTVLTCAFTDGAVPVGLLTVDVRSADENKTAAEELDASVAGSLYKSSTTEPVSDLGDAAKYGTALSVGGLTYATVWTIRLGGGKVGDLSVTVASDTPETARPGIVDLARTALTRLGQPAASPTVTVNPETGP</sequence>
<dbReference type="EMBL" id="MOMC01000008">
    <property type="protein sequence ID" value="ONH32812.1"/>
    <property type="molecule type" value="Genomic_DNA"/>
</dbReference>